<keyword evidence="5 7" id="KW-0472">Membrane</keyword>
<dbReference type="FunFam" id="1.25.10.10:FF:000020">
    <property type="entry name" value="AP-2 complex subunit alpha"/>
    <property type="match status" value="1"/>
</dbReference>
<dbReference type="InterPro" id="IPR016024">
    <property type="entry name" value="ARM-type_fold"/>
</dbReference>
<comment type="function">
    <text evidence="7">Adaptins are components of the adaptor complexes which link clathrin to receptors in coated vesicles. Clathrin-associated protein complexes are believed to interact with the cytoplasmic tails of membrane proteins, leading to their selection and concentration.</text>
</comment>
<evidence type="ECO:0000313" key="11">
    <source>
        <dbReference type="Proteomes" id="UP000193719"/>
    </source>
</evidence>
<keyword evidence="3 7" id="KW-0254">Endocytosis</keyword>
<dbReference type="Gene3D" id="1.25.10.10">
    <property type="entry name" value="Leucine-rich Repeat Variant"/>
    <property type="match status" value="1"/>
</dbReference>
<name>A0A1Y1VJ87_9FUNG</name>
<sequence length="905" mass="103486">MSMKGLTVFIADLRNCRARELEEKRINKEMANIRNKFRDGNLNGYQKKKYVCKLLYIYILGWDVDFGHMEALNLISSSKYSEKQIGYLAMTLLLTENSDLIKLVVNSIRKDLEDYNEIHNCLALHAIANIGGREMAESLSVDVQRLLVSSQKRTFVKKKAALCMLRLFRKHSDIIPAIDWAELILFLMDDQDLGVTLSVTSLITSLAQQYPEAYAACIPKAIDRLYRIVIEKEYTLDYLYYKVPIPWLQVKLLRLLQYYPPPEDKFLIERLNHTLQAIINNSQEIPKNIQHNNAQNAVLFEAINLAIHIDSESHIVSQAAVLLGKFISSKETNTRYLGLETMCHLAGFVESLDPIKKHQNTIIMSLKDKDISVRRKALDLLYSMCDNSNAETIVTELLKYLQVADYAIKEELVLKIAILTEKYATEYSWYVDIMLQLISIAGDFVSDEVWYRIIQIVTNNEDLQEYAARTLMYSLKSPICHETTLKVAGYILGEFGHLIANEPGSSPIEQFTTIHSKFGMASLSTRALLLSTYIKFINLFPEIKSEITNVFKQYSHVLDVELQQRACEYLAISNLPTDDLLQTVFDEMPPFPERESILLSSLNKKIADTEDKRIWVIGGKDANKNKDRRIVKKESVVEEIKPNDTVKEIVQAPKEIIPAEKMADIYYNKLMLADNGILYEDSTIQLGIKSEYHNHLGRIALFAGNKTQFTLTNFIVQTKSQNELKLSVAQPIAQTIPAATQLNQLYALECNGVFKSPPVLYIQYHMNGMPNSLQLQFPVSIGKFLEPIIMNCQDFFTRWRQIGGPPRESQIIFKTPNPIDVNKTRNILSNLHFGICENVDPNKNNFVGAAVFHSIDLGKIGCLLRLEPNLEQQMYRLTLRTTNEIVTETLRNFIERMLCVDVKGI</sequence>
<dbReference type="InterPro" id="IPR011989">
    <property type="entry name" value="ARM-like"/>
</dbReference>
<keyword evidence="11" id="KW-1185">Reference proteome</keyword>
<evidence type="ECO:0000256" key="4">
    <source>
        <dbReference type="ARBA" id="ARBA00022927"/>
    </source>
</evidence>
<dbReference type="OrthoDB" id="28053at2759"/>
<evidence type="ECO:0000256" key="8">
    <source>
        <dbReference type="PIRSR" id="PIRSR037091-1"/>
    </source>
</evidence>
<feature type="binding site" evidence="8">
    <location>
        <begin position="49"/>
        <end position="53"/>
    </location>
    <ligand>
        <name>a 1,2-diacyl-sn-glycero-3-phospho-(1D-myo-inositol-3,4,5-trisphosphate)</name>
        <dbReference type="ChEBI" id="CHEBI:57836"/>
    </ligand>
</feature>
<dbReference type="InterPro" id="IPR002553">
    <property type="entry name" value="Clathrin/coatomer_adapt-like_N"/>
</dbReference>
<dbReference type="GO" id="GO:0030122">
    <property type="term" value="C:AP-2 adaptor complex"/>
    <property type="evidence" value="ECO:0007669"/>
    <property type="project" value="InterPro"/>
</dbReference>
<dbReference type="Gene3D" id="3.30.310.10">
    <property type="entry name" value="TATA-Binding Protein"/>
    <property type="match status" value="1"/>
</dbReference>
<evidence type="ECO:0000256" key="7">
    <source>
        <dbReference type="PIRNR" id="PIRNR037091"/>
    </source>
</evidence>
<dbReference type="AlphaFoldDB" id="A0A1Y1VJ87"/>
<evidence type="ECO:0000313" key="10">
    <source>
        <dbReference type="EMBL" id="ORX57112.1"/>
    </source>
</evidence>
<evidence type="ECO:0000256" key="5">
    <source>
        <dbReference type="ARBA" id="ARBA00023136"/>
    </source>
</evidence>
<accession>A0A1Y1VJ87</accession>
<dbReference type="EMBL" id="MCFH01000006">
    <property type="protein sequence ID" value="ORX57112.1"/>
    <property type="molecule type" value="Genomic_DNA"/>
</dbReference>
<keyword evidence="6 7" id="KW-0168">Coated pit</keyword>
<dbReference type="InterPro" id="IPR008152">
    <property type="entry name" value="Clathrin_a/b/g-adaptin_app_Ig"/>
</dbReference>
<comment type="subcellular location">
    <subcellularLocation>
        <location evidence="1">Membrane</location>
        <location evidence="1">Coated pit</location>
        <topology evidence="1">Peripheral membrane protein</topology>
        <orientation evidence="1">Cytoplasmic side</orientation>
    </subcellularLocation>
</comment>
<dbReference type="GO" id="GO:0006886">
    <property type="term" value="P:intracellular protein transport"/>
    <property type="evidence" value="ECO:0007669"/>
    <property type="project" value="UniProtKB-UniRule"/>
</dbReference>
<protein>
    <recommendedName>
        <fullName evidence="7">AP-2 complex subunit alpha</fullName>
    </recommendedName>
</protein>
<comment type="caution">
    <text evidence="10">The sequence shown here is derived from an EMBL/GenBank/DDBJ whole genome shotgun (WGS) entry which is preliminary data.</text>
</comment>
<dbReference type="SUPFAM" id="SSF49348">
    <property type="entry name" value="Clathrin adaptor appendage domain"/>
    <property type="match status" value="1"/>
</dbReference>
<evidence type="ECO:0000256" key="2">
    <source>
        <dbReference type="ARBA" id="ARBA00022448"/>
    </source>
</evidence>
<dbReference type="GO" id="GO:0072583">
    <property type="term" value="P:clathrin-dependent endocytosis"/>
    <property type="evidence" value="ECO:0007669"/>
    <property type="project" value="InterPro"/>
</dbReference>
<reference evidence="10 11" key="1">
    <citation type="submission" date="2016-08" db="EMBL/GenBank/DDBJ databases">
        <title>Genomes of anaerobic fungi encode conserved fungal cellulosomes for biomass hydrolysis.</title>
        <authorList>
            <consortium name="DOE Joint Genome Institute"/>
            <person name="Haitjema C.H."/>
            <person name="Gilmore S.P."/>
            <person name="Henske J.K."/>
            <person name="Solomon K.V."/>
            <person name="De Groot R."/>
            <person name="Kuo A."/>
            <person name="Mondo S.J."/>
            <person name="Salamov A.A."/>
            <person name="Labutti K."/>
            <person name="Zhao Z."/>
            <person name="Chiniquy J."/>
            <person name="Barry K."/>
            <person name="Brewer H.M."/>
            <person name="Purvine S.O."/>
            <person name="Wright A.T."/>
            <person name="Boxma B."/>
            <person name="Van Alen T."/>
            <person name="Hackstein J.H."/>
            <person name="Baker S.E."/>
            <person name="Grigoriev I.V."/>
            <person name="O'Malley M.A."/>
        </authorList>
    </citation>
    <scope>NUCLEOTIDE SEQUENCE [LARGE SCALE GENOMIC DNA]</scope>
    <source>
        <strain evidence="11">finn</strain>
    </source>
</reference>
<evidence type="ECO:0000256" key="6">
    <source>
        <dbReference type="ARBA" id="ARBA00023176"/>
    </source>
</evidence>
<dbReference type="SUPFAM" id="SSF48371">
    <property type="entry name" value="ARM repeat"/>
    <property type="match status" value="1"/>
</dbReference>
<dbReference type="SUPFAM" id="SSF55711">
    <property type="entry name" value="Subdomain of clathrin and coatomer appendage domain"/>
    <property type="match status" value="1"/>
</dbReference>
<dbReference type="Pfam" id="PF02296">
    <property type="entry name" value="Alpha_adaptin_C"/>
    <property type="match status" value="1"/>
</dbReference>
<dbReference type="PIRSF" id="PIRSF037091">
    <property type="entry name" value="AP2_complex_alpha"/>
    <property type="match status" value="1"/>
</dbReference>
<feature type="domain" description="Clathrin adaptor alpha/beta/gamma-adaptin appendage Ig-like subdomain" evidence="9">
    <location>
        <begin position="668"/>
        <end position="778"/>
    </location>
</feature>
<dbReference type="InterPro" id="IPR050840">
    <property type="entry name" value="Adaptor_Complx_Large_Subunit"/>
</dbReference>
<dbReference type="GO" id="GO:0035615">
    <property type="term" value="F:clathrin adaptor activity"/>
    <property type="evidence" value="ECO:0007669"/>
    <property type="project" value="InterPro"/>
</dbReference>
<dbReference type="InterPro" id="IPR017104">
    <property type="entry name" value="AP2_complex_asu"/>
</dbReference>
<reference evidence="10 11" key="2">
    <citation type="submission" date="2016-08" db="EMBL/GenBank/DDBJ databases">
        <title>Pervasive Adenine N6-methylation of Active Genes in Fungi.</title>
        <authorList>
            <consortium name="DOE Joint Genome Institute"/>
            <person name="Mondo S.J."/>
            <person name="Dannebaum R.O."/>
            <person name="Kuo R.C."/>
            <person name="Labutti K."/>
            <person name="Haridas S."/>
            <person name="Kuo A."/>
            <person name="Salamov A."/>
            <person name="Ahrendt S.R."/>
            <person name="Lipzen A."/>
            <person name="Sullivan W."/>
            <person name="Andreopoulos W.B."/>
            <person name="Clum A."/>
            <person name="Lindquist E."/>
            <person name="Daum C."/>
            <person name="Ramamoorthy G.K."/>
            <person name="Gryganskyi A."/>
            <person name="Culley D."/>
            <person name="Magnuson J.K."/>
            <person name="James T.Y."/>
            <person name="O'Malley M.A."/>
            <person name="Stajich J.E."/>
            <person name="Spatafora J.W."/>
            <person name="Visel A."/>
            <person name="Grigoriev I.V."/>
        </authorList>
    </citation>
    <scope>NUCLEOTIDE SEQUENCE [LARGE SCALE GENOMIC DNA]</scope>
    <source>
        <strain evidence="11">finn</strain>
    </source>
</reference>
<feature type="binding site" evidence="8">
    <location>
        <position position="45"/>
    </location>
    <ligand>
        <name>a 1,2-diacyl-sn-glycero-3-phospho-(1D-myo-inositol-3,4,5-trisphosphate)</name>
        <dbReference type="ChEBI" id="CHEBI:57836"/>
    </ligand>
</feature>
<evidence type="ECO:0000256" key="1">
    <source>
        <dbReference type="ARBA" id="ARBA00004277"/>
    </source>
</evidence>
<dbReference type="Pfam" id="PF01602">
    <property type="entry name" value="Adaptin_N"/>
    <property type="match status" value="1"/>
</dbReference>
<evidence type="ECO:0000256" key="3">
    <source>
        <dbReference type="ARBA" id="ARBA00022583"/>
    </source>
</evidence>
<feature type="binding site" evidence="8">
    <location>
        <position position="36"/>
    </location>
    <ligand>
        <name>a 1,2-diacyl-sn-glycero-3-phospho-(1D-myo-inositol-3,4,5-trisphosphate)</name>
        <dbReference type="ChEBI" id="CHEBI:57836"/>
    </ligand>
</feature>
<organism evidence="10 11">
    <name type="scientific">Piromyces finnis</name>
    <dbReference type="NCBI Taxonomy" id="1754191"/>
    <lineage>
        <taxon>Eukaryota</taxon>
        <taxon>Fungi</taxon>
        <taxon>Fungi incertae sedis</taxon>
        <taxon>Chytridiomycota</taxon>
        <taxon>Chytridiomycota incertae sedis</taxon>
        <taxon>Neocallimastigomycetes</taxon>
        <taxon>Neocallimastigales</taxon>
        <taxon>Neocallimastigaceae</taxon>
        <taxon>Piromyces</taxon>
    </lineage>
</organism>
<dbReference type="InterPro" id="IPR012295">
    <property type="entry name" value="TBP_dom_sf"/>
</dbReference>
<dbReference type="STRING" id="1754191.A0A1Y1VJ87"/>
<dbReference type="InterPro" id="IPR003164">
    <property type="entry name" value="Clathrin_a-adaptin_app_sub_C"/>
</dbReference>
<dbReference type="SMART" id="SM00809">
    <property type="entry name" value="Alpha_adaptinC2"/>
    <property type="match status" value="1"/>
</dbReference>
<gene>
    <name evidence="10" type="ORF">BCR36DRAFT_580527</name>
</gene>
<comment type="similarity">
    <text evidence="7">Belongs to the adaptor complexes large subunit family.</text>
</comment>
<dbReference type="InterPro" id="IPR013041">
    <property type="entry name" value="Clathrin_app_Ig-like_sf"/>
</dbReference>
<keyword evidence="2 7" id="KW-0813">Transport</keyword>
<keyword evidence="4 7" id="KW-0653">Protein transport</keyword>
<dbReference type="PANTHER" id="PTHR22780">
    <property type="entry name" value="ADAPTIN, ALPHA/GAMMA/EPSILON"/>
    <property type="match status" value="1"/>
</dbReference>
<evidence type="ECO:0000259" key="9">
    <source>
        <dbReference type="SMART" id="SM00809"/>
    </source>
</evidence>
<dbReference type="Proteomes" id="UP000193719">
    <property type="component" value="Unassembled WGS sequence"/>
</dbReference>
<proteinExistence type="inferred from homology"/>
<dbReference type="Pfam" id="PF02883">
    <property type="entry name" value="Alpha_adaptinC2"/>
    <property type="match status" value="1"/>
</dbReference>
<dbReference type="Gene3D" id="2.60.40.1230">
    <property type="match status" value="1"/>
</dbReference>
<dbReference type="InterPro" id="IPR009028">
    <property type="entry name" value="Coatomer/calthrin_app_sub_C"/>
</dbReference>